<dbReference type="EMBL" id="ATLK01000002">
    <property type="protein sequence ID" value="KFF30485.1"/>
    <property type="molecule type" value="Genomic_DNA"/>
</dbReference>
<proteinExistence type="predicted"/>
<dbReference type="eggNOG" id="ENOG5031Y4R">
    <property type="taxonomic scope" value="Bacteria"/>
</dbReference>
<reference evidence="1 2" key="1">
    <citation type="journal article" date="2014" name="Appl. Environ. Microbiol.">
        <title>Genomic encyclopedia of type strains of the genus Bifidobacterium.</title>
        <authorList>
            <person name="Milani C."/>
            <person name="Lugli G.A."/>
            <person name="Duranti S."/>
            <person name="Turroni F."/>
            <person name="Bottacini F."/>
            <person name="Mangifesta M."/>
            <person name="Sanchez B."/>
            <person name="Viappiani A."/>
            <person name="Mancabelli L."/>
            <person name="Taminiau B."/>
            <person name="Delcenserie V."/>
            <person name="Barrangou R."/>
            <person name="Margolles A."/>
            <person name="van Sinderen D."/>
            <person name="Ventura M."/>
        </authorList>
    </citation>
    <scope>NUCLEOTIDE SEQUENCE [LARGE SCALE GENOMIC DNA]</scope>
    <source>
        <strain evidence="1 2">DSM 19703</strain>
    </source>
</reference>
<dbReference type="RefSeq" id="WP_044087661.1">
    <property type="nucleotide sequence ID" value="NZ_ATLK01000002.1"/>
</dbReference>
<name>A0A086BNH1_9BIFI</name>
<keyword evidence="2" id="KW-1185">Reference proteome</keyword>
<protein>
    <submittedName>
        <fullName evidence="1">RloB-like protein</fullName>
    </submittedName>
</protein>
<dbReference type="Pfam" id="PF13707">
    <property type="entry name" value="RloB"/>
    <property type="match status" value="1"/>
</dbReference>
<evidence type="ECO:0000313" key="1">
    <source>
        <dbReference type="EMBL" id="KFF30485.1"/>
    </source>
</evidence>
<dbReference type="Proteomes" id="UP000028730">
    <property type="component" value="Unassembled WGS sequence"/>
</dbReference>
<sequence>MKDHRSNAGELQHGRNVRRGHHRRKVRYLIVGGGEVTEKQYFLHLRKLFDVAIDYRWDHCDPSKLASLAVECKKNAAKDAGVDGYRAVWVVVDVDEYTASQLRLAQKTCQKAGMKLIISNPCFEVWLVDHIRLCPESHKGTKEVEELAKTLGITAGRNNKSIREDSIEGKLEAAKANALRHNSEQKAHWRQELADCHEQDFAPWTDMVDIINMIERG</sequence>
<dbReference type="OrthoDB" id="9796523at2"/>
<comment type="caution">
    <text evidence="1">The sequence shown here is derived from an EMBL/GenBank/DDBJ whole genome shotgun (WGS) entry which is preliminary data.</text>
</comment>
<accession>A0A086BNH1</accession>
<organism evidence="1 2">
    <name type="scientific">Bifidobacterium bombi DSM 19703</name>
    <dbReference type="NCBI Taxonomy" id="1341695"/>
    <lineage>
        <taxon>Bacteria</taxon>
        <taxon>Bacillati</taxon>
        <taxon>Actinomycetota</taxon>
        <taxon>Actinomycetes</taxon>
        <taxon>Bifidobacteriales</taxon>
        <taxon>Bifidobacteriaceae</taxon>
        <taxon>Bifidobacterium</taxon>
    </lineage>
</organism>
<dbReference type="AlphaFoldDB" id="A0A086BNH1"/>
<dbReference type="STRING" id="1341695.BBOMB_1333"/>
<gene>
    <name evidence="1" type="ORF">BBOMB_1333</name>
</gene>
<dbReference type="InterPro" id="IPR025591">
    <property type="entry name" value="RloB"/>
</dbReference>
<evidence type="ECO:0000313" key="2">
    <source>
        <dbReference type="Proteomes" id="UP000028730"/>
    </source>
</evidence>